<dbReference type="GO" id="GO:0005758">
    <property type="term" value="C:mitochondrial intermembrane space"/>
    <property type="evidence" value="ECO:0007669"/>
    <property type="project" value="TreeGrafter"/>
</dbReference>
<dbReference type="Gene3D" id="3.40.390.10">
    <property type="entry name" value="Collagenase (Catalytic Domain)"/>
    <property type="match status" value="1"/>
</dbReference>
<dbReference type="AlphaFoldDB" id="A0A3D8S1L6"/>
<protein>
    <submittedName>
        <fullName evidence="9">Zincin</fullName>
    </submittedName>
</protein>
<proteinExistence type="inferred from homology"/>
<dbReference type="Gene3D" id="1.10.1370.10">
    <property type="entry name" value="Neurolysin, domain 3"/>
    <property type="match status" value="1"/>
</dbReference>
<dbReference type="FunFam" id="3.40.390.10:FF:000074">
    <property type="entry name" value="Metalloprotease"/>
    <property type="match status" value="1"/>
</dbReference>
<comment type="cofactor">
    <cofactor evidence="7">
        <name>Zn(2+)</name>
        <dbReference type="ChEBI" id="CHEBI:29105"/>
    </cofactor>
    <text evidence="7">Binds 1 zinc ion.</text>
</comment>
<feature type="domain" description="Peptidase M3A/M3B catalytic" evidence="8">
    <location>
        <begin position="227"/>
        <end position="713"/>
    </location>
</feature>
<comment type="caution">
    <text evidence="9">The sequence shown here is derived from an EMBL/GenBank/DDBJ whole genome shotgun (WGS) entry which is preliminary data.</text>
</comment>
<dbReference type="InterPro" id="IPR024079">
    <property type="entry name" value="MetalloPept_cat_dom_sf"/>
</dbReference>
<evidence type="ECO:0000256" key="6">
    <source>
        <dbReference type="ARBA" id="ARBA00023049"/>
    </source>
</evidence>
<dbReference type="Pfam" id="PF01432">
    <property type="entry name" value="Peptidase_M3"/>
    <property type="match status" value="1"/>
</dbReference>
<keyword evidence="4 7" id="KW-0378">Hydrolase</keyword>
<keyword evidence="10" id="KW-1185">Reference proteome</keyword>
<dbReference type="CDD" id="cd06455">
    <property type="entry name" value="M3A_TOP"/>
    <property type="match status" value="1"/>
</dbReference>
<name>A0A3D8S1L6_9HELO</name>
<evidence type="ECO:0000256" key="7">
    <source>
        <dbReference type="RuleBase" id="RU003435"/>
    </source>
</evidence>
<comment type="similarity">
    <text evidence="1 7">Belongs to the peptidase M3 family.</text>
</comment>
<evidence type="ECO:0000256" key="4">
    <source>
        <dbReference type="ARBA" id="ARBA00022801"/>
    </source>
</evidence>
<evidence type="ECO:0000256" key="3">
    <source>
        <dbReference type="ARBA" id="ARBA00022723"/>
    </source>
</evidence>
<dbReference type="InterPro" id="IPR001567">
    <property type="entry name" value="Pept_M3A_M3B_dom"/>
</dbReference>
<dbReference type="Proteomes" id="UP000256645">
    <property type="component" value="Unassembled WGS sequence"/>
</dbReference>
<dbReference type="GO" id="GO:0046872">
    <property type="term" value="F:metal ion binding"/>
    <property type="evidence" value="ECO:0007669"/>
    <property type="project" value="UniProtKB-UniRule"/>
</dbReference>
<keyword evidence="5 7" id="KW-0862">Zinc</keyword>
<dbReference type="EMBL" id="PDLM01000004">
    <property type="protein sequence ID" value="RDW79984.1"/>
    <property type="molecule type" value="Genomic_DNA"/>
</dbReference>
<organism evidence="9 10">
    <name type="scientific">Coleophoma cylindrospora</name>
    <dbReference type="NCBI Taxonomy" id="1849047"/>
    <lineage>
        <taxon>Eukaryota</taxon>
        <taxon>Fungi</taxon>
        <taxon>Dikarya</taxon>
        <taxon>Ascomycota</taxon>
        <taxon>Pezizomycotina</taxon>
        <taxon>Leotiomycetes</taxon>
        <taxon>Helotiales</taxon>
        <taxon>Dermateaceae</taxon>
        <taxon>Coleophoma</taxon>
    </lineage>
</organism>
<keyword evidence="2 7" id="KW-0645">Protease</keyword>
<dbReference type="InterPro" id="IPR024077">
    <property type="entry name" value="Neurolysin/TOP_dom2"/>
</dbReference>
<sequence length="717" mass="82419">MATTPFIMPPQAPLNFNFTPDTLLEAVHNVLDDTRKLQDHIVATIQPEYATFDNAILPLIENENVNIGLRKHRKFHSSTSTSAELREASIESEALESKFAIQTMMRQDLFKVIDAVHKRGEKLDPESQLYLDQLHSSFVKNGLSLSPEKRDRFAEIKTEIQVLHAAYLKVLNSRRGIWLQPEELEGFPKERLSSLELGKEENKGKVFLPFRKPHLELSLKFVKSGVTRRKIYTENDESCLENAPGFKETVLLRDEAARLLGYKNHAELRLEDKMMKTTKFVNDFLRNHREQLAELGEQSIAELSALKRESLLGEKLWDANDKEKTEFFIWDHGFYKDMVKLGKLSFDEKVFSEYFTLESSLQGMMSTFSSLFEIRFSEILKNDFDRFGPGHVLTWYEDVRVFTVWDDESNGGSFLGYLYLDLFPRDKKYNHAGHFGLHPGFISPNGERICPSSVLVMNLTAPQPNKPTMLAHDEIRSMFHELGHAVHNLLSRTKYAFFHGTAVPRDFVEIPSIMLENWWWDPTIIKTLSLHYSYLSDDFLAAWKKDNPGMEQPGRNIDDELLTSLVKTRHQNEALTSFRNIHIAMYDMAIHSPASREELESMDLSVMWHQMMSDITMMKGTEALGEGWSGRHGNSRLGALMRGYDAGYYAYPLAKAYAQDLFTAAFEKDPMSREVGMTYRKIVLEPGASKDGMEILEEFLGRKPNLNARFKELGIAH</sequence>
<evidence type="ECO:0000313" key="9">
    <source>
        <dbReference type="EMBL" id="RDW79984.1"/>
    </source>
</evidence>
<keyword evidence="3 7" id="KW-0479">Metal-binding</keyword>
<dbReference type="SUPFAM" id="SSF55486">
    <property type="entry name" value="Metalloproteases ('zincins'), catalytic domain"/>
    <property type="match status" value="1"/>
</dbReference>
<evidence type="ECO:0000256" key="5">
    <source>
        <dbReference type="ARBA" id="ARBA00022833"/>
    </source>
</evidence>
<dbReference type="GO" id="GO:0006518">
    <property type="term" value="P:peptide metabolic process"/>
    <property type="evidence" value="ECO:0007669"/>
    <property type="project" value="TreeGrafter"/>
</dbReference>
<reference evidence="9 10" key="1">
    <citation type="journal article" date="2018" name="IMA Fungus">
        <title>IMA Genome-F 9: Draft genome sequence of Annulohypoxylon stygium, Aspergillus mulundensis, Berkeleyomyces basicola (syn. Thielaviopsis basicola), Ceratocystis smalleyi, two Cercospora beticola strains, Coleophoma cylindrospora, Fusarium fracticaudum, Phialophora cf. hyalina, and Morchella septimelata.</title>
        <authorList>
            <person name="Wingfield B.D."/>
            <person name="Bills G.F."/>
            <person name="Dong Y."/>
            <person name="Huang W."/>
            <person name="Nel W.J."/>
            <person name="Swalarsk-Parry B.S."/>
            <person name="Vaghefi N."/>
            <person name="Wilken P.M."/>
            <person name="An Z."/>
            <person name="de Beer Z.W."/>
            <person name="De Vos L."/>
            <person name="Chen L."/>
            <person name="Duong T.A."/>
            <person name="Gao Y."/>
            <person name="Hammerbacher A."/>
            <person name="Kikkert J.R."/>
            <person name="Li Y."/>
            <person name="Li H."/>
            <person name="Li K."/>
            <person name="Li Q."/>
            <person name="Liu X."/>
            <person name="Ma X."/>
            <person name="Naidoo K."/>
            <person name="Pethybridge S.J."/>
            <person name="Sun J."/>
            <person name="Steenkamp E.T."/>
            <person name="van der Nest M.A."/>
            <person name="van Wyk S."/>
            <person name="Wingfield M.J."/>
            <person name="Xiong C."/>
            <person name="Yue Q."/>
            <person name="Zhang X."/>
        </authorList>
    </citation>
    <scope>NUCLEOTIDE SEQUENCE [LARGE SCALE GENOMIC DNA]</scope>
    <source>
        <strain evidence="9 10">BP6252</strain>
    </source>
</reference>
<evidence type="ECO:0000256" key="1">
    <source>
        <dbReference type="ARBA" id="ARBA00006040"/>
    </source>
</evidence>
<evidence type="ECO:0000313" key="10">
    <source>
        <dbReference type="Proteomes" id="UP000256645"/>
    </source>
</evidence>
<dbReference type="GO" id="GO:0004222">
    <property type="term" value="F:metalloendopeptidase activity"/>
    <property type="evidence" value="ECO:0007669"/>
    <property type="project" value="InterPro"/>
</dbReference>
<dbReference type="PANTHER" id="PTHR11804:SF84">
    <property type="entry name" value="SACCHAROLYSIN"/>
    <property type="match status" value="1"/>
</dbReference>
<dbReference type="InterPro" id="IPR045090">
    <property type="entry name" value="Pept_M3A_M3B"/>
</dbReference>
<evidence type="ECO:0000256" key="2">
    <source>
        <dbReference type="ARBA" id="ARBA00022670"/>
    </source>
</evidence>
<keyword evidence="6 7" id="KW-0482">Metalloprotease</keyword>
<accession>A0A3D8S1L6</accession>
<dbReference type="OrthoDB" id="534666at2759"/>
<gene>
    <name evidence="9" type="ORF">BP6252_04622</name>
</gene>
<dbReference type="PANTHER" id="PTHR11804">
    <property type="entry name" value="PROTEASE M3 THIMET OLIGOPEPTIDASE-RELATED"/>
    <property type="match status" value="1"/>
</dbReference>
<dbReference type="InterPro" id="IPR024080">
    <property type="entry name" value="Neurolysin/TOP_N"/>
</dbReference>
<evidence type="ECO:0000259" key="8">
    <source>
        <dbReference type="Pfam" id="PF01432"/>
    </source>
</evidence>
<dbReference type="Gene3D" id="1.20.1050.40">
    <property type="entry name" value="Endopeptidase. Chain P, domain 1"/>
    <property type="match status" value="1"/>
</dbReference>
<dbReference type="GO" id="GO:0006508">
    <property type="term" value="P:proteolysis"/>
    <property type="evidence" value="ECO:0007669"/>
    <property type="project" value="UniProtKB-KW"/>
</dbReference>